<proteinExistence type="predicted"/>
<dbReference type="GO" id="GO:0043565">
    <property type="term" value="F:sequence-specific DNA binding"/>
    <property type="evidence" value="ECO:0007669"/>
    <property type="project" value="InterPro"/>
</dbReference>
<dbReference type="PROSITE" id="PS00041">
    <property type="entry name" value="HTH_ARAC_FAMILY_1"/>
    <property type="match status" value="1"/>
</dbReference>
<dbReference type="PANTHER" id="PTHR11019">
    <property type="entry name" value="HTH-TYPE TRANSCRIPTIONAL REGULATOR NIMR"/>
    <property type="match status" value="1"/>
</dbReference>
<dbReference type="InterPro" id="IPR009057">
    <property type="entry name" value="Homeodomain-like_sf"/>
</dbReference>
<dbReference type="PRINTS" id="PR00032">
    <property type="entry name" value="HTHARAC"/>
</dbReference>
<dbReference type="FunFam" id="1.10.10.60:FF:000132">
    <property type="entry name" value="AraC family transcriptional regulator"/>
    <property type="match status" value="1"/>
</dbReference>
<dbReference type="InterPro" id="IPR018062">
    <property type="entry name" value="HTH_AraC-typ_CS"/>
</dbReference>
<gene>
    <name evidence="7" type="ORF">FAZ98_26575</name>
</gene>
<evidence type="ECO:0000256" key="4">
    <source>
        <dbReference type="ARBA" id="ARBA00023159"/>
    </source>
</evidence>
<keyword evidence="8" id="KW-1185">Reference proteome</keyword>
<evidence type="ECO:0000256" key="5">
    <source>
        <dbReference type="ARBA" id="ARBA00023163"/>
    </source>
</evidence>
<reference evidence="7 8" key="1">
    <citation type="submission" date="2019-12" db="EMBL/GenBank/DDBJ databases">
        <title>Paraburkholderia acidiphila 7Q-K02 sp. nov and Paraburkholderia acidisoli DHF22 sp. nov., two strains isolated from forest soil.</title>
        <authorList>
            <person name="Gao Z."/>
            <person name="Qiu L."/>
        </authorList>
    </citation>
    <scope>NUCLEOTIDE SEQUENCE [LARGE SCALE GENOMIC DNA]</scope>
    <source>
        <strain evidence="7 8">DHF22</strain>
    </source>
</reference>
<keyword evidence="4" id="KW-0010">Activator</keyword>
<organism evidence="7 8">
    <name type="scientific">Paraburkholderia acidisoli</name>
    <dbReference type="NCBI Taxonomy" id="2571748"/>
    <lineage>
        <taxon>Bacteria</taxon>
        <taxon>Pseudomonadati</taxon>
        <taxon>Pseudomonadota</taxon>
        <taxon>Betaproteobacteria</taxon>
        <taxon>Burkholderiales</taxon>
        <taxon>Burkholderiaceae</taxon>
        <taxon>Paraburkholderia</taxon>
    </lineage>
</organism>
<evidence type="ECO:0000259" key="6">
    <source>
        <dbReference type="PROSITE" id="PS01124"/>
    </source>
</evidence>
<dbReference type="Gene3D" id="1.10.10.60">
    <property type="entry name" value="Homeodomain-like"/>
    <property type="match status" value="1"/>
</dbReference>
<dbReference type="SMART" id="SM00342">
    <property type="entry name" value="HTH_ARAC"/>
    <property type="match status" value="1"/>
</dbReference>
<feature type="domain" description="HTH araC/xylS-type" evidence="6">
    <location>
        <begin position="181"/>
        <end position="281"/>
    </location>
</feature>
<dbReference type="InterPro" id="IPR020449">
    <property type="entry name" value="Tscrpt_reg_AraC-type_HTH"/>
</dbReference>
<accession>A0A7Z2GPH7</accession>
<protein>
    <submittedName>
        <fullName evidence="7">Helix-turn-helix domain-containing protein</fullName>
    </submittedName>
</protein>
<dbReference type="InterPro" id="IPR018060">
    <property type="entry name" value="HTH_AraC"/>
</dbReference>
<dbReference type="KEGG" id="pacs:FAZ98_26575"/>
<dbReference type="SUPFAM" id="SSF51182">
    <property type="entry name" value="RmlC-like cupins"/>
    <property type="match status" value="1"/>
</dbReference>
<dbReference type="SUPFAM" id="SSF46689">
    <property type="entry name" value="Homeodomain-like"/>
    <property type="match status" value="2"/>
</dbReference>
<sequence length="285" mass="31726">MDQIEIENVNPIWRQRYTISASTQAALVEARTWEYENGFREVWHAHEEAQLVYVTRGVLRVLTPAGIWTLPPFHGIWLPPTVPHELHAIGAVNVRSAWVLPDADAALARWTSCRVLRVGQLLDALVNTLVAQQDADGNGGASRAANGAPERRSALALSLFLLELSQASPLTSGTLPLPQDRRLRSICEQLLSFPQNNDTIEIWSERVGASVRTLARLFREETGLSFGQWRQQLRLVEAVAKLALDVPVATIAADLGYQSSSAFISMFRKTLGDTPQRYLRRLENA</sequence>
<keyword evidence="3" id="KW-0238">DNA-binding</keyword>
<dbReference type="PROSITE" id="PS01124">
    <property type="entry name" value="HTH_ARAC_FAMILY_2"/>
    <property type="match status" value="1"/>
</dbReference>
<dbReference type="Proteomes" id="UP000433577">
    <property type="component" value="Chromosome 3"/>
</dbReference>
<dbReference type="EMBL" id="CP046915">
    <property type="protein sequence ID" value="QGZ65335.1"/>
    <property type="molecule type" value="Genomic_DNA"/>
</dbReference>
<dbReference type="Gene3D" id="2.60.120.10">
    <property type="entry name" value="Jelly Rolls"/>
    <property type="match status" value="1"/>
</dbReference>
<dbReference type="GO" id="GO:0003700">
    <property type="term" value="F:DNA-binding transcription factor activity"/>
    <property type="evidence" value="ECO:0007669"/>
    <property type="project" value="InterPro"/>
</dbReference>
<keyword evidence="1" id="KW-0678">Repressor</keyword>
<dbReference type="CDD" id="cd06124">
    <property type="entry name" value="cupin_NimR-like_N"/>
    <property type="match status" value="1"/>
</dbReference>
<dbReference type="InterPro" id="IPR014710">
    <property type="entry name" value="RmlC-like_jellyroll"/>
</dbReference>
<dbReference type="AlphaFoldDB" id="A0A7Z2GPH7"/>
<dbReference type="PANTHER" id="PTHR11019:SF159">
    <property type="entry name" value="TRANSCRIPTIONAL REGULATOR-RELATED"/>
    <property type="match status" value="1"/>
</dbReference>
<dbReference type="InterPro" id="IPR011051">
    <property type="entry name" value="RmlC_Cupin_sf"/>
</dbReference>
<keyword evidence="2" id="KW-0805">Transcription regulation</keyword>
<evidence type="ECO:0000256" key="2">
    <source>
        <dbReference type="ARBA" id="ARBA00023015"/>
    </source>
</evidence>
<name>A0A7Z2GPH7_9BURK</name>
<evidence type="ECO:0000313" key="8">
    <source>
        <dbReference type="Proteomes" id="UP000433577"/>
    </source>
</evidence>
<dbReference type="OrthoDB" id="9804543at2"/>
<dbReference type="Pfam" id="PF02311">
    <property type="entry name" value="AraC_binding"/>
    <property type="match status" value="1"/>
</dbReference>
<dbReference type="InterPro" id="IPR003313">
    <property type="entry name" value="AraC-bd"/>
</dbReference>
<dbReference type="Pfam" id="PF12833">
    <property type="entry name" value="HTH_18"/>
    <property type="match status" value="1"/>
</dbReference>
<keyword evidence="5" id="KW-0804">Transcription</keyword>
<evidence type="ECO:0000256" key="1">
    <source>
        <dbReference type="ARBA" id="ARBA00022491"/>
    </source>
</evidence>
<evidence type="ECO:0000313" key="7">
    <source>
        <dbReference type="EMBL" id="QGZ65335.1"/>
    </source>
</evidence>
<dbReference type="RefSeq" id="WP_158955665.1">
    <property type="nucleotide sequence ID" value="NZ_CP046915.1"/>
</dbReference>
<evidence type="ECO:0000256" key="3">
    <source>
        <dbReference type="ARBA" id="ARBA00023125"/>
    </source>
</evidence>